<dbReference type="EMBL" id="BPLQ01014021">
    <property type="protein sequence ID" value="GIY76593.1"/>
    <property type="molecule type" value="Genomic_DNA"/>
</dbReference>
<proteinExistence type="predicted"/>
<evidence type="ECO:0000313" key="1">
    <source>
        <dbReference type="EMBL" id="GIY76593.1"/>
    </source>
</evidence>
<sequence length="84" mass="9556">MAVEENFTLLIANNSNKDLSRNAESILRFDKLVNVSSDGLKSPPKTHLAKNKNNFAPFQIPTNYKFAQINEENRKKIHIEGNEV</sequence>
<reference evidence="1 2" key="1">
    <citation type="submission" date="2021-06" db="EMBL/GenBank/DDBJ databases">
        <title>Caerostris darwini draft genome.</title>
        <authorList>
            <person name="Kono N."/>
            <person name="Arakawa K."/>
        </authorList>
    </citation>
    <scope>NUCLEOTIDE SEQUENCE [LARGE SCALE GENOMIC DNA]</scope>
</reference>
<evidence type="ECO:0000313" key="2">
    <source>
        <dbReference type="Proteomes" id="UP001054837"/>
    </source>
</evidence>
<name>A0AAV4W4S8_9ARAC</name>
<organism evidence="1 2">
    <name type="scientific">Caerostris darwini</name>
    <dbReference type="NCBI Taxonomy" id="1538125"/>
    <lineage>
        <taxon>Eukaryota</taxon>
        <taxon>Metazoa</taxon>
        <taxon>Ecdysozoa</taxon>
        <taxon>Arthropoda</taxon>
        <taxon>Chelicerata</taxon>
        <taxon>Arachnida</taxon>
        <taxon>Araneae</taxon>
        <taxon>Araneomorphae</taxon>
        <taxon>Entelegynae</taxon>
        <taxon>Araneoidea</taxon>
        <taxon>Araneidae</taxon>
        <taxon>Caerostris</taxon>
    </lineage>
</organism>
<gene>
    <name evidence="1" type="ORF">CDAR_592121</name>
</gene>
<accession>A0AAV4W4S8</accession>
<comment type="caution">
    <text evidence="1">The sequence shown here is derived from an EMBL/GenBank/DDBJ whole genome shotgun (WGS) entry which is preliminary data.</text>
</comment>
<dbReference type="AlphaFoldDB" id="A0AAV4W4S8"/>
<keyword evidence="2" id="KW-1185">Reference proteome</keyword>
<protein>
    <submittedName>
        <fullName evidence="1">Uncharacterized protein</fullName>
    </submittedName>
</protein>
<dbReference type="Proteomes" id="UP001054837">
    <property type="component" value="Unassembled WGS sequence"/>
</dbReference>